<dbReference type="PANTHER" id="PTHR23150:SF19">
    <property type="entry name" value="FORMYLGLYCINE-GENERATING ENZYME"/>
    <property type="match status" value="1"/>
</dbReference>
<dbReference type="AlphaFoldDB" id="A0A5C1QME1"/>
<accession>A0A5C1QME1</accession>
<organism evidence="2 3">
    <name type="scientific">Oceanispirochaeta crateris</name>
    <dbReference type="NCBI Taxonomy" id="2518645"/>
    <lineage>
        <taxon>Bacteria</taxon>
        <taxon>Pseudomonadati</taxon>
        <taxon>Spirochaetota</taxon>
        <taxon>Spirochaetia</taxon>
        <taxon>Spirochaetales</taxon>
        <taxon>Spirochaetaceae</taxon>
        <taxon>Oceanispirochaeta</taxon>
    </lineage>
</organism>
<dbReference type="Proteomes" id="UP000324209">
    <property type="component" value="Chromosome"/>
</dbReference>
<dbReference type="Gene3D" id="3.90.1580.10">
    <property type="entry name" value="paralog of FGE (formylglycine-generating enzyme)"/>
    <property type="match status" value="1"/>
</dbReference>
<dbReference type="InterPro" id="IPR016187">
    <property type="entry name" value="CTDL_fold"/>
</dbReference>
<dbReference type="Pfam" id="PF03781">
    <property type="entry name" value="FGE-sulfatase"/>
    <property type="match status" value="1"/>
</dbReference>
<dbReference type="KEGG" id="ock:EXM22_12015"/>
<gene>
    <name evidence="2" type="ORF">EXM22_12015</name>
</gene>
<reference evidence="2 3" key="1">
    <citation type="submission" date="2019-02" db="EMBL/GenBank/DDBJ databases">
        <title>Complete Genome Sequence and Methylome Analysis of free living Spirochaetas.</title>
        <authorList>
            <person name="Fomenkov A."/>
            <person name="Dubinina G."/>
            <person name="Leshcheva N."/>
            <person name="Mikheeva N."/>
            <person name="Grabovich M."/>
            <person name="Vincze T."/>
            <person name="Roberts R.J."/>
        </authorList>
    </citation>
    <scope>NUCLEOTIDE SEQUENCE [LARGE SCALE GENOMIC DNA]</scope>
    <source>
        <strain evidence="2 3">K2</strain>
    </source>
</reference>
<dbReference type="RefSeq" id="WP_149486758.1">
    <property type="nucleotide sequence ID" value="NZ_CP036150.1"/>
</dbReference>
<dbReference type="InterPro" id="IPR005532">
    <property type="entry name" value="SUMF_dom"/>
</dbReference>
<sequence>MNQKKSCCTPSKSSTQFKVQESLHLNPSIPAKASKGRLDLMVELPGGTFLMGTDSSEGFPADGEGPIREIVLDPFLIDTTPVTNKQFERFVKETGYITESERFGWSFVFQNHITKESREKKQIHKVPGLQWWYGVDQASWKRPEGAGSTIKGREQYPVVQVSWNDAATYAHWAGKRLPREAEWEYAARGGLVQKTYVWGNELTPGGQHMCNIWQGDFPDMDTAEDGYSGTCPVDAFPPNGYGLYSMAGNVWEWCADWFSPHWHVPSTRDTRINPQGPSQGKTRSMRGGSFLCHKSYCNRYRVAARTSNTADSAAGNLGFRCVKDL</sequence>
<evidence type="ECO:0000313" key="2">
    <source>
        <dbReference type="EMBL" id="QEN08677.1"/>
    </source>
</evidence>
<keyword evidence="3" id="KW-1185">Reference proteome</keyword>
<dbReference type="InterPro" id="IPR051043">
    <property type="entry name" value="Sulfatase_Mod_Factor_Kinase"/>
</dbReference>
<dbReference type="EMBL" id="CP036150">
    <property type="protein sequence ID" value="QEN08677.1"/>
    <property type="molecule type" value="Genomic_DNA"/>
</dbReference>
<dbReference type="GO" id="GO:0120147">
    <property type="term" value="F:formylglycine-generating oxidase activity"/>
    <property type="evidence" value="ECO:0007669"/>
    <property type="project" value="TreeGrafter"/>
</dbReference>
<dbReference type="OrthoDB" id="9812707at2"/>
<evidence type="ECO:0000313" key="3">
    <source>
        <dbReference type="Proteomes" id="UP000324209"/>
    </source>
</evidence>
<dbReference type="PANTHER" id="PTHR23150">
    <property type="entry name" value="SULFATASE MODIFYING FACTOR 1, 2"/>
    <property type="match status" value="1"/>
</dbReference>
<protein>
    <submittedName>
        <fullName evidence="2">Formylglycine-generating enzyme family protein</fullName>
    </submittedName>
</protein>
<evidence type="ECO:0000259" key="1">
    <source>
        <dbReference type="Pfam" id="PF03781"/>
    </source>
</evidence>
<dbReference type="SUPFAM" id="SSF56436">
    <property type="entry name" value="C-type lectin-like"/>
    <property type="match status" value="1"/>
</dbReference>
<dbReference type="InterPro" id="IPR042095">
    <property type="entry name" value="SUMF_sf"/>
</dbReference>
<proteinExistence type="predicted"/>
<feature type="domain" description="Sulfatase-modifying factor enzyme-like" evidence="1">
    <location>
        <begin position="39"/>
        <end position="323"/>
    </location>
</feature>
<name>A0A5C1QME1_9SPIO</name>